<comment type="caution">
    <text evidence="5">The sequence shown here is derived from an EMBL/GenBank/DDBJ whole genome shotgun (WGS) entry which is preliminary data.</text>
</comment>
<dbReference type="RefSeq" id="WP_048498815.1">
    <property type="nucleotide sequence ID" value="NZ_LFNG01000004.1"/>
</dbReference>
<keyword evidence="1 2" id="KW-0436">Ligase</keyword>
<sequence>MKKLTNIPFTAIESVPQLIKDFLNSEIPGFEQTVFNLQNVEKQFVLKEENFSSDHRKMLSRVLQKQHSDLSLSDKQKENLEFLAKENAFTVTTGHQLNLFTGPVFFVYKILQTIKLAEFLNQNFPDRKVVPVFWMATEDHDFEEINHFQTENGYYETKAKSGGVVGKIRLEDDFFISEFEKEFKDSVFGTELILMMKRAYKKGRTLTESTKLLVHQLFSEYGLILIDGDDALLKEEMRDIFRNELLQQELQNATKDTVDFLTEKYGKVQVNPREINLFYLTETRNRIEFKKDHFQVVDTELSFSKDEILSELENFPERFSPNALMRPVFQETVLPNLAYIGGNAEIMYWLELRDYFKKINLPFPVLIPRNAMLFVSEKTLTKTKNLGLEIEDWFRNFASVSKSILLNDNEMAGLLDQEEKSLIDQFDHISAKAELTDKTFGNLVNAEKTRQLKSFARMRKRLLRAEKIKQQEKLERLEHLFLKVHPGKIWQERVFNFSVFYSEFGKEWLRNCFDAMDAENSQLIIFSL</sequence>
<proteinExistence type="inferred from homology"/>
<protein>
    <recommendedName>
        <fullName evidence="2">Putative cysteine ligase BshC</fullName>
        <ecNumber evidence="2">6.-.-.-</ecNumber>
    </recommendedName>
</protein>
<dbReference type="InterPro" id="IPR011199">
    <property type="entry name" value="Bacillithiol_biosynth_BshC"/>
</dbReference>
<keyword evidence="6" id="KW-1185">Reference proteome</keyword>
<dbReference type="Proteomes" id="UP000035900">
    <property type="component" value="Unassembled WGS sequence"/>
</dbReference>
<dbReference type="InterPro" id="IPR055399">
    <property type="entry name" value="CC_BshC"/>
</dbReference>
<evidence type="ECO:0000259" key="3">
    <source>
        <dbReference type="Pfam" id="PF10079"/>
    </source>
</evidence>
<dbReference type="AlphaFoldDB" id="A0A0J7J2F3"/>
<evidence type="ECO:0000313" key="6">
    <source>
        <dbReference type="Proteomes" id="UP000035900"/>
    </source>
</evidence>
<evidence type="ECO:0000256" key="1">
    <source>
        <dbReference type="ARBA" id="ARBA00022598"/>
    </source>
</evidence>
<dbReference type="HAMAP" id="MF_01867">
    <property type="entry name" value="BshC"/>
    <property type="match status" value="1"/>
</dbReference>
<reference evidence="5 6" key="1">
    <citation type="journal article" date="2004" name="Int. J. Syst. Evol. Microbiol.">
        <title>Kaistella koreensis gen. nov., sp. nov., a novel member of the Chryseobacterium-Bergeyella-Riemerella branch.</title>
        <authorList>
            <person name="Kim M.K."/>
            <person name="Im W.T."/>
            <person name="Shin Y.K."/>
            <person name="Lim J.H."/>
            <person name="Kim S.H."/>
            <person name="Lee B.C."/>
            <person name="Park M.Y."/>
            <person name="Lee K.Y."/>
            <person name="Lee S.T."/>
        </authorList>
    </citation>
    <scope>NUCLEOTIDE SEQUENCE [LARGE SCALE GENOMIC DNA]</scope>
    <source>
        <strain evidence="5 6">CCUG 49689</strain>
    </source>
</reference>
<evidence type="ECO:0000313" key="5">
    <source>
        <dbReference type="EMBL" id="KMQ72234.1"/>
    </source>
</evidence>
<comment type="similarity">
    <text evidence="2">Belongs to the BshC family.</text>
</comment>
<gene>
    <name evidence="2" type="primary">bshC</name>
    <name evidence="5" type="ORF">ACM44_04140</name>
</gene>
<dbReference type="Pfam" id="PF10079">
    <property type="entry name" value="Rossmann-like_BshC"/>
    <property type="match status" value="1"/>
</dbReference>
<organism evidence="5 6">
    <name type="scientific">Chryseobacterium koreense CCUG 49689</name>
    <dbReference type="NCBI Taxonomy" id="1304281"/>
    <lineage>
        <taxon>Bacteria</taxon>
        <taxon>Pseudomonadati</taxon>
        <taxon>Bacteroidota</taxon>
        <taxon>Flavobacteriia</taxon>
        <taxon>Flavobacteriales</taxon>
        <taxon>Weeksellaceae</taxon>
        <taxon>Chryseobacterium group</taxon>
        <taxon>Chryseobacterium</taxon>
    </lineage>
</organism>
<dbReference type="EC" id="6.-.-.-" evidence="2"/>
<dbReference type="PIRSF" id="PIRSF012535">
    <property type="entry name" value="UCP012535"/>
    <property type="match status" value="1"/>
</dbReference>
<evidence type="ECO:0000256" key="2">
    <source>
        <dbReference type="HAMAP-Rule" id="MF_01867"/>
    </source>
</evidence>
<dbReference type="InterPro" id="IPR055398">
    <property type="entry name" value="Rossmann-like_BshC"/>
</dbReference>
<dbReference type="Pfam" id="PF24850">
    <property type="entry name" value="CC_BshC"/>
    <property type="match status" value="1"/>
</dbReference>
<feature type="domain" description="Bacillithiol biosynthesis BshC C-terminal coiled-coil" evidence="4">
    <location>
        <begin position="373"/>
        <end position="525"/>
    </location>
</feature>
<accession>A0A0J7J2F3</accession>
<dbReference type="NCBIfam" id="TIGR03998">
    <property type="entry name" value="thiol_BshC"/>
    <property type="match status" value="1"/>
</dbReference>
<dbReference type="GO" id="GO:0016874">
    <property type="term" value="F:ligase activity"/>
    <property type="evidence" value="ECO:0007669"/>
    <property type="project" value="UniProtKB-UniRule"/>
</dbReference>
<dbReference type="PATRIC" id="fig|1304281.5.peg.889"/>
<evidence type="ECO:0000259" key="4">
    <source>
        <dbReference type="Pfam" id="PF24850"/>
    </source>
</evidence>
<name>A0A0J7J2F3_9FLAO</name>
<dbReference type="EMBL" id="LFNG01000004">
    <property type="protein sequence ID" value="KMQ72234.1"/>
    <property type="molecule type" value="Genomic_DNA"/>
</dbReference>
<feature type="domain" description="Bacillithiol biosynthesis BshC N-terminal Rossmann-like" evidence="3">
    <location>
        <begin position="16"/>
        <end position="370"/>
    </location>
</feature>
<dbReference type="STRING" id="1304281.ACM44_04140"/>